<comment type="subcellular location">
    <subcellularLocation>
        <location evidence="1">Membrane</location>
        <topology evidence="1">Multi-pass membrane protein</topology>
    </subcellularLocation>
</comment>
<feature type="transmembrane region" description="Helical" evidence="3">
    <location>
        <begin position="402"/>
        <end position="426"/>
    </location>
</feature>
<sequence length="477" mass="51996">MESQSVDKSPRLSLNQRLLNSPLMACIAGAAILWVSFGIRQTVGVFLIPITTDTGWDRSTFSIAAALLQLLWGFSQPFLVYLAERKIGFGKGIFVACVFYAVGCFILYASNRSSGLFIFALGVVIGVSCGGNSFPVVLASIGRRFPQNSKYQSIAFGIVSSFGSFGQCCFLPIARAMLTSIGWQMSFVVMGIIMVALSPLAYFLQTVPPKPAELATTTAVSTAAKNNTLDEEKNPTEIIEHDAEEAENRPIEDISAPDIQTALKEAFTNPTFIFITLGFSVCGFHIAFLATHFPAHLQDNGIDPSLADTTISNQMLTAWTISILGLCSMIGTIFTGYLASIVSPRLVLMGIYGLRAVFLIIVVFIPISVTTVIVFSIFFGFLWLSTVPPTTRFVNQVFGQKYLGTLTSITFVGHQIGSFMGAYVAGILYDKYHRYDRMWYGSIAVAVFAVVANFMAGVEPMNERRLRKSNAAILNSK</sequence>
<dbReference type="VEuPathDB" id="FungiDB:MUCCIDRAFT_157998"/>
<dbReference type="PANTHER" id="PTHR11360:SF284">
    <property type="entry name" value="EG:103B4.3 PROTEIN-RELATED"/>
    <property type="match status" value="1"/>
</dbReference>
<feature type="transmembrane region" description="Helical" evidence="3">
    <location>
        <begin position="116"/>
        <end position="141"/>
    </location>
</feature>
<dbReference type="SUPFAM" id="SSF103473">
    <property type="entry name" value="MFS general substrate transporter"/>
    <property type="match status" value="1"/>
</dbReference>
<feature type="transmembrane region" description="Helical" evidence="3">
    <location>
        <begin position="352"/>
        <end position="382"/>
    </location>
</feature>
<dbReference type="InterPro" id="IPR020846">
    <property type="entry name" value="MFS_dom"/>
</dbReference>
<keyword evidence="6" id="KW-1185">Reference proteome</keyword>
<feature type="transmembrane region" description="Helical" evidence="3">
    <location>
        <begin position="272"/>
        <end position="295"/>
    </location>
</feature>
<keyword evidence="3" id="KW-1133">Transmembrane helix</keyword>
<reference evidence="5 6" key="1">
    <citation type="submission" date="2015-06" db="EMBL/GenBank/DDBJ databases">
        <title>Expansion of signal transduction pathways in fungi by whole-genome duplication.</title>
        <authorList>
            <consortium name="DOE Joint Genome Institute"/>
            <person name="Corrochano L.M."/>
            <person name="Kuo A."/>
            <person name="Marcet-Houben M."/>
            <person name="Polaino S."/>
            <person name="Salamov A."/>
            <person name="Villalobos J.M."/>
            <person name="Alvarez M.I."/>
            <person name="Avalos J."/>
            <person name="Benito E.P."/>
            <person name="Benoit I."/>
            <person name="Burger G."/>
            <person name="Camino L.P."/>
            <person name="Canovas D."/>
            <person name="Cerda-Olmedo E."/>
            <person name="Cheng J.-F."/>
            <person name="Dominguez A."/>
            <person name="Elias M."/>
            <person name="Eslava A.P."/>
            <person name="Glaser F."/>
            <person name="Grimwood J."/>
            <person name="Gutierrez G."/>
            <person name="Heitman J."/>
            <person name="Henrissat B."/>
            <person name="Iturriaga E.A."/>
            <person name="Lang B.F."/>
            <person name="Lavin J.L."/>
            <person name="Lee S."/>
            <person name="Li W."/>
            <person name="Lindquist E."/>
            <person name="Lopez-Garcia S."/>
            <person name="Luque E.M."/>
            <person name="Marcos A.T."/>
            <person name="Martin J."/>
            <person name="Mccluskey K."/>
            <person name="Medina H.R."/>
            <person name="Miralles-Duran A."/>
            <person name="Miyazaki A."/>
            <person name="Munoz-Torres E."/>
            <person name="Oguiza J.A."/>
            <person name="Ohm R."/>
            <person name="Olmedo M."/>
            <person name="Orejas M."/>
            <person name="Ortiz-Castellanos L."/>
            <person name="Pisabarro A.G."/>
            <person name="Rodriguez-Romero J."/>
            <person name="Ruiz-Herrera J."/>
            <person name="Ruiz-Vazquez R."/>
            <person name="Sanz C."/>
            <person name="Schackwitz W."/>
            <person name="Schmutz J."/>
            <person name="Shahriari M."/>
            <person name="Shelest E."/>
            <person name="Silva-Franco F."/>
            <person name="Soanes D."/>
            <person name="Syed K."/>
            <person name="Tagua V.G."/>
            <person name="Talbot N.J."/>
            <person name="Thon M."/>
            <person name="De Vries R.P."/>
            <person name="Wiebenga A."/>
            <person name="Yadav J.S."/>
            <person name="Braun E.L."/>
            <person name="Baker S."/>
            <person name="Garre V."/>
            <person name="Horwitz B."/>
            <person name="Torres-Martinez S."/>
            <person name="Idnurm A."/>
            <person name="Herrera-Estrella A."/>
            <person name="Gabaldon T."/>
            <person name="Grigoriev I.V."/>
        </authorList>
    </citation>
    <scope>NUCLEOTIDE SEQUENCE [LARGE SCALE GENOMIC DNA]</scope>
    <source>
        <strain evidence="5 6">CBS 277.49</strain>
    </source>
</reference>
<dbReference type="InterPro" id="IPR050327">
    <property type="entry name" value="Proton-linked_MCT"/>
</dbReference>
<dbReference type="Proteomes" id="UP000077051">
    <property type="component" value="Unassembled WGS sequence"/>
</dbReference>
<dbReference type="AlphaFoldDB" id="A0A162ZTM5"/>
<evidence type="ECO:0000256" key="3">
    <source>
        <dbReference type="SAM" id="Phobius"/>
    </source>
</evidence>
<dbReference type="PROSITE" id="PS50850">
    <property type="entry name" value="MFS"/>
    <property type="match status" value="1"/>
</dbReference>
<accession>A0A162ZTM5</accession>
<proteinExistence type="inferred from homology"/>
<feature type="transmembrane region" description="Helical" evidence="3">
    <location>
        <begin position="59"/>
        <end position="81"/>
    </location>
</feature>
<keyword evidence="3" id="KW-0472">Membrane</keyword>
<name>A0A162ZTM5_MUCCL</name>
<dbReference type="OrthoDB" id="5567124at2759"/>
<feature type="domain" description="Major facilitator superfamily (MFS) profile" evidence="4">
    <location>
        <begin position="1"/>
        <end position="461"/>
    </location>
</feature>
<dbReference type="Gene3D" id="1.20.1250.20">
    <property type="entry name" value="MFS general substrate transporter like domains"/>
    <property type="match status" value="1"/>
</dbReference>
<dbReference type="InterPro" id="IPR011701">
    <property type="entry name" value="MFS"/>
</dbReference>
<dbReference type="GO" id="GO:0022857">
    <property type="term" value="F:transmembrane transporter activity"/>
    <property type="evidence" value="ECO:0007669"/>
    <property type="project" value="InterPro"/>
</dbReference>
<comment type="similarity">
    <text evidence="2">Belongs to the major facilitator superfamily. Monocarboxylate porter (TC 2.A.1.13) family.</text>
</comment>
<feature type="transmembrane region" description="Helical" evidence="3">
    <location>
        <begin position="93"/>
        <end position="110"/>
    </location>
</feature>
<dbReference type="Pfam" id="PF07690">
    <property type="entry name" value="MFS_1"/>
    <property type="match status" value="1"/>
</dbReference>
<protein>
    <recommendedName>
        <fullName evidence="4">Major facilitator superfamily (MFS) profile domain-containing protein</fullName>
    </recommendedName>
</protein>
<dbReference type="PANTHER" id="PTHR11360">
    <property type="entry name" value="MONOCARBOXYLATE TRANSPORTER"/>
    <property type="match status" value="1"/>
</dbReference>
<organism evidence="5 6">
    <name type="scientific">Mucor lusitanicus CBS 277.49</name>
    <dbReference type="NCBI Taxonomy" id="747725"/>
    <lineage>
        <taxon>Eukaryota</taxon>
        <taxon>Fungi</taxon>
        <taxon>Fungi incertae sedis</taxon>
        <taxon>Mucoromycota</taxon>
        <taxon>Mucoromycotina</taxon>
        <taxon>Mucoromycetes</taxon>
        <taxon>Mucorales</taxon>
        <taxon>Mucorineae</taxon>
        <taxon>Mucoraceae</taxon>
        <taxon>Mucor</taxon>
    </lineage>
</organism>
<feature type="transmembrane region" description="Helical" evidence="3">
    <location>
        <begin position="438"/>
        <end position="458"/>
    </location>
</feature>
<feature type="transmembrane region" description="Helical" evidence="3">
    <location>
        <begin position="315"/>
        <end position="340"/>
    </location>
</feature>
<dbReference type="EMBL" id="AMYB01000001">
    <property type="protein sequence ID" value="OAD07737.1"/>
    <property type="molecule type" value="Genomic_DNA"/>
</dbReference>
<feature type="transmembrane region" description="Helical" evidence="3">
    <location>
        <begin position="153"/>
        <end position="175"/>
    </location>
</feature>
<feature type="transmembrane region" description="Helical" evidence="3">
    <location>
        <begin position="21"/>
        <end position="39"/>
    </location>
</feature>
<dbReference type="GO" id="GO:0016020">
    <property type="term" value="C:membrane"/>
    <property type="evidence" value="ECO:0007669"/>
    <property type="project" value="UniProtKB-SubCell"/>
</dbReference>
<gene>
    <name evidence="5" type="ORF">MUCCIDRAFT_157998</name>
</gene>
<evidence type="ECO:0000313" key="6">
    <source>
        <dbReference type="Proteomes" id="UP000077051"/>
    </source>
</evidence>
<evidence type="ECO:0000256" key="2">
    <source>
        <dbReference type="ARBA" id="ARBA00006727"/>
    </source>
</evidence>
<feature type="transmembrane region" description="Helical" evidence="3">
    <location>
        <begin position="181"/>
        <end position="204"/>
    </location>
</feature>
<evidence type="ECO:0000256" key="1">
    <source>
        <dbReference type="ARBA" id="ARBA00004141"/>
    </source>
</evidence>
<dbReference type="CDD" id="cd17355">
    <property type="entry name" value="MFS_YcxA_like"/>
    <property type="match status" value="1"/>
</dbReference>
<evidence type="ECO:0000259" key="4">
    <source>
        <dbReference type="PROSITE" id="PS50850"/>
    </source>
</evidence>
<dbReference type="InterPro" id="IPR036259">
    <property type="entry name" value="MFS_trans_sf"/>
</dbReference>
<comment type="caution">
    <text evidence="5">The sequence shown here is derived from an EMBL/GenBank/DDBJ whole genome shotgun (WGS) entry which is preliminary data.</text>
</comment>
<evidence type="ECO:0000313" key="5">
    <source>
        <dbReference type="EMBL" id="OAD07737.1"/>
    </source>
</evidence>
<keyword evidence="3" id="KW-0812">Transmembrane</keyword>